<reference evidence="1" key="1">
    <citation type="submission" date="2022-06" db="EMBL/GenBank/DDBJ databases">
        <title>Complete genome sequences of two strains of the flax pathogen Septoria linicola.</title>
        <authorList>
            <person name="Lapalu N."/>
            <person name="Simon A."/>
            <person name="Demenou B."/>
            <person name="Paumier D."/>
            <person name="Guillot M.-P."/>
            <person name="Gout L."/>
            <person name="Valade R."/>
        </authorList>
    </citation>
    <scope>NUCLEOTIDE SEQUENCE</scope>
    <source>
        <strain evidence="1">SE15195</strain>
    </source>
</reference>
<proteinExistence type="predicted"/>
<dbReference type="PRINTS" id="PR00081">
    <property type="entry name" value="GDHRDH"/>
</dbReference>
<keyword evidence="2" id="KW-1185">Reference proteome</keyword>
<dbReference type="SUPFAM" id="SSF51735">
    <property type="entry name" value="NAD(P)-binding Rossmann-fold domains"/>
    <property type="match status" value="1"/>
</dbReference>
<dbReference type="AlphaFoldDB" id="A0A9Q9B0R0"/>
<organism evidence="1 2">
    <name type="scientific">Septoria linicola</name>
    <dbReference type="NCBI Taxonomy" id="215465"/>
    <lineage>
        <taxon>Eukaryota</taxon>
        <taxon>Fungi</taxon>
        <taxon>Dikarya</taxon>
        <taxon>Ascomycota</taxon>
        <taxon>Pezizomycotina</taxon>
        <taxon>Dothideomycetes</taxon>
        <taxon>Dothideomycetidae</taxon>
        <taxon>Mycosphaerellales</taxon>
        <taxon>Mycosphaerellaceae</taxon>
        <taxon>Septoria</taxon>
    </lineage>
</organism>
<dbReference type="PANTHER" id="PTHR43431">
    <property type="entry name" value="OXIDOREDUCTASE, SHORT CHAIN DEHYDROGENASE/REDUCTASE FAMILY (AFU_ORTHOLOGUE AFUA_5G14000)"/>
    <property type="match status" value="1"/>
</dbReference>
<gene>
    <name evidence="1" type="ORF">Slin15195_G101020</name>
</gene>
<accession>A0A9Q9B0R0</accession>
<dbReference type="Pfam" id="PF00106">
    <property type="entry name" value="adh_short"/>
    <property type="match status" value="1"/>
</dbReference>
<evidence type="ECO:0000313" key="1">
    <source>
        <dbReference type="EMBL" id="USW56783.1"/>
    </source>
</evidence>
<protein>
    <submittedName>
        <fullName evidence="1">Short-chain dehydrogenase/reductase SDR, NAD(P)-binding domain superfamily</fullName>
    </submittedName>
</protein>
<dbReference type="InterPro" id="IPR002347">
    <property type="entry name" value="SDR_fam"/>
</dbReference>
<dbReference type="Proteomes" id="UP001056384">
    <property type="component" value="Chromosome 9"/>
</dbReference>
<dbReference type="Gene3D" id="3.40.50.720">
    <property type="entry name" value="NAD(P)-binding Rossmann-like Domain"/>
    <property type="match status" value="1"/>
</dbReference>
<dbReference type="InterPro" id="IPR036291">
    <property type="entry name" value="NAD(P)-bd_dom_sf"/>
</dbReference>
<name>A0A9Q9B0R0_9PEZI</name>
<dbReference type="EMBL" id="CP099426">
    <property type="protein sequence ID" value="USW56783.1"/>
    <property type="molecule type" value="Genomic_DNA"/>
</dbReference>
<dbReference type="PANTHER" id="PTHR43431:SF7">
    <property type="entry name" value="OXIDOREDUCTASE, SHORT CHAIN DEHYDROGENASE_REDUCTASE FAMILY (AFU_ORTHOLOGUE AFUA_5G14000)"/>
    <property type="match status" value="1"/>
</dbReference>
<sequence length="259" mass="27585">MPPTTKAIAIIAGVGPGTGASVARRFAQSYPVVLLARNPENFNALAEEINSSGGKAIGISTDLGDVSSVANAFKQIQSEFPDTPVAAAVYNASGRFVRKGLLDMAVEDFVAGYDVSVKGAFVFSQHSIPLLLKHAEKNASADTASNVKSGNYPPTLVFTGATASVKANALMSGFATAKFAMRALSTSIAKEFAPKGLHVAHAIIDGVIDIPRTKEWLKDQPPEAKIAAEDIAESYWNLHTQNKRAFTNEIDIRPQLEKW</sequence>
<evidence type="ECO:0000313" key="2">
    <source>
        <dbReference type="Proteomes" id="UP001056384"/>
    </source>
</evidence>